<feature type="compositionally biased region" description="Low complexity" evidence="1">
    <location>
        <begin position="965"/>
        <end position="981"/>
    </location>
</feature>
<evidence type="ECO:0000313" key="4">
    <source>
        <dbReference type="EMBL" id="TDQ48079.1"/>
    </source>
</evidence>
<feature type="region of interest" description="Disordered" evidence="1">
    <location>
        <begin position="1"/>
        <end position="20"/>
    </location>
</feature>
<dbReference type="InterPro" id="IPR025295">
    <property type="entry name" value="eCIS_core_dom"/>
</dbReference>
<keyword evidence="2" id="KW-1133">Transmembrane helix</keyword>
<feature type="compositionally biased region" description="Basic and acidic residues" evidence="1">
    <location>
        <begin position="50"/>
        <end position="68"/>
    </location>
</feature>
<feature type="region of interest" description="Disordered" evidence="1">
    <location>
        <begin position="959"/>
        <end position="983"/>
    </location>
</feature>
<feature type="compositionally biased region" description="Basic and acidic residues" evidence="1">
    <location>
        <begin position="143"/>
        <end position="155"/>
    </location>
</feature>
<protein>
    <submittedName>
        <fullName evidence="4">Uncharacterized protein DUF4157</fullName>
    </submittedName>
</protein>
<keyword evidence="5" id="KW-1185">Reference proteome</keyword>
<feature type="region of interest" description="Disordered" evidence="1">
    <location>
        <begin position="1152"/>
        <end position="1183"/>
    </location>
</feature>
<feature type="transmembrane region" description="Helical" evidence="2">
    <location>
        <begin position="829"/>
        <end position="850"/>
    </location>
</feature>
<feature type="domain" description="eCIS core" evidence="3">
    <location>
        <begin position="225"/>
        <end position="300"/>
    </location>
</feature>
<keyword evidence="2" id="KW-0812">Transmembrane</keyword>
<keyword evidence="2" id="KW-0472">Membrane</keyword>
<feature type="region of interest" description="Disordered" evidence="1">
    <location>
        <begin position="1043"/>
        <end position="1062"/>
    </location>
</feature>
<sequence>MSATATKTKTPARPLEKPPVATVSAAHTVAQRSALGAIQFSTLRVSSPKDSAEKEADSTAKKVMRMPEKSAPQEPKEKPAAGPAVARKAGAAVQEREPAKANNVARKVGAPVKEKEPATTGNVARKSAAEVKQKEPASAANVARKEKPEVKERESGSPGNVARKAAEVKEKEAASAVKPARKEKAEVKEREASGAKPVARSGDGAPNVGANVQSDIERAMASGNPLPLSVRQFMEPRFNADFSNVKIHTDNKSASLSRQLSAQAFTVGNHIFFGRDRFQPEQSEGRELIAHELTHTIQQGAVTQARGVQRSAEPEVKERSEPKAQRLGISDALDYFADKAYNIPGYRMFTIVLGINPINMSRVDRSAANIMRAIVEFIPGGNLITRALDNHGVFDKVGNWVEQQIRSLGMTGAMIRDAVMEFLDSLGWRDIFDLGGVWNRAKRIFTEPIDRLINFAKGLINGILEFVKDAILRPLAELASQTRAWDLLIAVLGVNPITGDPVPRTADTLIGGFMKLIGQEEVWLNIKRGNAIARAWAWFQGALSGVMGFVRQIPSLFMQTLRSLTIVDLVTVVGAFNKVRAVFGGFAGQFISWAMGTVIQLLEILFSVVAPGAMPYIRRAAGAFQSILRNPIGFVGNLVRAARLGFQQFARNIGRHLRNSLIQWLTGAMAGAGLYIPQALTFQEIIKFVLSVMGLTWQNIRQKLVRAVGEAPVRAMETGFEIVRTLVTEGPAAAWQQIREGISNLQQMVIEQIRNFVVVRVVQAAITRLITSLNPAGAVIQAIIAIYNTIMFFIERMRQIAQVAGAFINSISAIASGAIGAAANRVEQTMAGLLTLVISFLARLVGLGRVSDAVTNIINRIRAPIDRALDRVVAWIVNMARRLGRFVAQAGVPQDPQTRLRLASQAAITAVRNFSGPVSAALLRPAFAAIKMRYGCESLDAFQRGGRWWVRVSINPVSEGDSGRATGDQSAGGDSDSGGDADMSRAQSAFNTRLFSRAELEGALSTSRSTALRRINSWKGAGRLHQLASTTFDPETLYSFDAAKAGQRDTNPNNRSKYGYSNPAKSSSVGLQVLSIGFLADRSRSPANLTSATYHQTYAWYRSVTTSTIFQYGRAILGHRPPGASGHWNRIGHTQPRDANTAWNRSLAAYHGPEEAGESSATGSASERYRVPSKEAGSHASWW</sequence>
<dbReference type="RefSeq" id="WP_198325146.1">
    <property type="nucleotide sequence ID" value="NZ_CP037953.1"/>
</dbReference>
<gene>
    <name evidence="4" type="ORF">EV696_10859</name>
</gene>
<organism evidence="4 5">
    <name type="scientific">Permianibacter aggregans</name>
    <dbReference type="NCBI Taxonomy" id="1510150"/>
    <lineage>
        <taxon>Bacteria</taxon>
        <taxon>Pseudomonadati</taxon>
        <taxon>Pseudomonadota</taxon>
        <taxon>Gammaproteobacteria</taxon>
        <taxon>Pseudomonadales</taxon>
        <taxon>Pseudomonadaceae</taxon>
        <taxon>Permianibacter</taxon>
    </lineage>
</organism>
<feature type="compositionally biased region" description="Basic and acidic residues" evidence="1">
    <location>
        <begin position="1167"/>
        <end position="1177"/>
    </location>
</feature>
<comment type="caution">
    <text evidence="4">The sequence shown here is derived from an EMBL/GenBank/DDBJ whole genome shotgun (WGS) entry which is preliminary data.</text>
</comment>
<evidence type="ECO:0000256" key="2">
    <source>
        <dbReference type="SAM" id="Phobius"/>
    </source>
</evidence>
<feature type="transmembrane region" description="Helical" evidence="2">
    <location>
        <begin position="806"/>
        <end position="823"/>
    </location>
</feature>
<reference evidence="4 5" key="1">
    <citation type="submission" date="2019-03" db="EMBL/GenBank/DDBJ databases">
        <title>Genomic Encyclopedia of Type Strains, Phase IV (KMG-IV): sequencing the most valuable type-strain genomes for metagenomic binning, comparative biology and taxonomic classification.</title>
        <authorList>
            <person name="Goeker M."/>
        </authorList>
    </citation>
    <scope>NUCLEOTIDE SEQUENCE [LARGE SCALE GENOMIC DNA]</scope>
    <source>
        <strain evidence="4 5">DSM 103792</strain>
    </source>
</reference>
<dbReference type="AlphaFoldDB" id="A0A4R6UQS6"/>
<feature type="compositionally biased region" description="Low complexity" evidence="1">
    <location>
        <begin position="80"/>
        <end position="93"/>
    </location>
</feature>
<evidence type="ECO:0000313" key="5">
    <source>
        <dbReference type="Proteomes" id="UP000295375"/>
    </source>
</evidence>
<feature type="compositionally biased region" description="Basic and acidic residues" evidence="1">
    <location>
        <begin position="180"/>
        <end position="193"/>
    </location>
</feature>
<dbReference type="EMBL" id="SNYM01000008">
    <property type="protein sequence ID" value="TDQ48079.1"/>
    <property type="molecule type" value="Genomic_DNA"/>
</dbReference>
<accession>A0A4R6UQS6</accession>
<evidence type="ECO:0000259" key="3">
    <source>
        <dbReference type="Pfam" id="PF13699"/>
    </source>
</evidence>
<feature type="compositionally biased region" description="Basic and acidic residues" evidence="1">
    <location>
        <begin position="164"/>
        <end position="173"/>
    </location>
</feature>
<evidence type="ECO:0000256" key="1">
    <source>
        <dbReference type="SAM" id="MobiDB-lite"/>
    </source>
</evidence>
<feature type="transmembrane region" description="Helical" evidence="2">
    <location>
        <begin position="776"/>
        <end position="794"/>
    </location>
</feature>
<dbReference type="Pfam" id="PF13699">
    <property type="entry name" value="eCIS_core"/>
    <property type="match status" value="1"/>
</dbReference>
<feature type="region of interest" description="Disordered" evidence="1">
    <location>
        <begin position="42"/>
        <end position="210"/>
    </location>
</feature>
<dbReference type="Proteomes" id="UP000295375">
    <property type="component" value="Unassembled WGS sequence"/>
</dbReference>
<name>A0A4R6UQS6_9GAMM</name>
<proteinExistence type="predicted"/>